<gene>
    <name evidence="1" type="ORF">HMPREF9465_00929</name>
</gene>
<evidence type="ECO:0000313" key="1">
    <source>
        <dbReference type="EMBL" id="EKB31451.1"/>
    </source>
</evidence>
<evidence type="ECO:0000313" key="2">
    <source>
        <dbReference type="Proteomes" id="UP000005835"/>
    </source>
</evidence>
<protein>
    <recommendedName>
        <fullName evidence="3">Phage protein D</fullName>
    </recommendedName>
</protein>
<sequence>MASTYSLKDIRVTITLDKSGVNNQHTFQGFATNVAISKTGGVDFATAQVEIYGLSLDTMGQLTTLAFKPLGRRWNAIEIAAGEQGQELPVIFRGCVTVAYADLNGSSPVLKIEAQVGAYPLLEPASTVSVQGSQDVGDFIKSQSAQAGFEYQNDGVQATVSDMTVYGDPITKMKTVANAAGADIIFDDDKTIVVPKDGVRRAEGGVPVVSADTGMIGYPTFTNTGIQCRTFFRPELRVAAAVSVQTIVPHASGVWKITQLQHSLSAHNPGASSWETSFDGMWLGE</sequence>
<dbReference type="STRING" id="742823.HMPREF9465_00929"/>
<dbReference type="eggNOG" id="ENOG502ZHHP">
    <property type="taxonomic scope" value="Bacteria"/>
</dbReference>
<dbReference type="HOGENOM" id="CLU_082098_0_0_4"/>
<dbReference type="RefSeq" id="WP_005434618.1">
    <property type="nucleotide sequence ID" value="NZ_JH815515.1"/>
</dbReference>
<organism evidence="1 2">
    <name type="scientific">Sutterella wadsworthensis 2_1_59BFAA</name>
    <dbReference type="NCBI Taxonomy" id="742823"/>
    <lineage>
        <taxon>Bacteria</taxon>
        <taxon>Pseudomonadati</taxon>
        <taxon>Pseudomonadota</taxon>
        <taxon>Betaproteobacteria</taxon>
        <taxon>Burkholderiales</taxon>
        <taxon>Sutterellaceae</taxon>
        <taxon>Sutterella</taxon>
    </lineage>
</organism>
<keyword evidence="2" id="KW-1185">Reference proteome</keyword>
<dbReference type="AlphaFoldDB" id="K1JMM1"/>
<dbReference type="Proteomes" id="UP000005835">
    <property type="component" value="Unassembled WGS sequence"/>
</dbReference>
<dbReference type="OrthoDB" id="5690318at2"/>
<dbReference type="Pfam" id="PF22759">
    <property type="entry name" value="E217_GP41"/>
    <property type="match status" value="1"/>
</dbReference>
<evidence type="ECO:0008006" key="3">
    <source>
        <dbReference type="Google" id="ProtNLM"/>
    </source>
</evidence>
<comment type="caution">
    <text evidence="1">The sequence shown here is derived from an EMBL/GenBank/DDBJ whole genome shotgun (WGS) entry which is preliminary data.</text>
</comment>
<dbReference type="InterPro" id="IPR054496">
    <property type="entry name" value="E217_GP41"/>
</dbReference>
<reference evidence="1 2" key="1">
    <citation type="submission" date="2012-05" db="EMBL/GenBank/DDBJ databases">
        <title>The Genome Sequence of Sutterella wadsworthensis 2_1_59BFAA.</title>
        <authorList>
            <consortium name="The Broad Institute Genome Sequencing Platform"/>
            <person name="Earl A."/>
            <person name="Ward D."/>
            <person name="Feldgarden M."/>
            <person name="Gevers D."/>
            <person name="Daigneault M."/>
            <person name="Strauss J."/>
            <person name="Allen-Vercoe E."/>
            <person name="Walker B."/>
            <person name="Young S.K."/>
            <person name="Zeng Q."/>
            <person name="Gargeya S."/>
            <person name="Fitzgerald M."/>
            <person name="Haas B."/>
            <person name="Abouelleil A."/>
            <person name="Alvarado L."/>
            <person name="Arachchi H.M."/>
            <person name="Berlin A.M."/>
            <person name="Chapman S.B."/>
            <person name="Goldberg J."/>
            <person name="Griggs A."/>
            <person name="Gujja S."/>
            <person name="Hansen M."/>
            <person name="Howarth C."/>
            <person name="Imamovic A."/>
            <person name="Larimer J."/>
            <person name="McCowen C."/>
            <person name="Montmayeur A."/>
            <person name="Murphy C."/>
            <person name="Neiman D."/>
            <person name="Pearson M."/>
            <person name="Priest M."/>
            <person name="Roberts A."/>
            <person name="Saif S."/>
            <person name="Shea T."/>
            <person name="Sisk P."/>
            <person name="Sykes S."/>
            <person name="Wortman J."/>
            <person name="Nusbaum C."/>
            <person name="Birren B."/>
        </authorList>
    </citation>
    <scope>NUCLEOTIDE SEQUENCE [LARGE SCALE GENOMIC DNA]</scope>
    <source>
        <strain evidence="1 2">2_1_59BFAA</strain>
    </source>
</reference>
<name>K1JMM1_9BURK</name>
<proteinExistence type="predicted"/>
<dbReference type="EMBL" id="ADMG01000024">
    <property type="protein sequence ID" value="EKB31451.1"/>
    <property type="molecule type" value="Genomic_DNA"/>
</dbReference>
<accession>K1JMM1</accession>